<name>A0A2C9CUW6_9RHOB</name>
<evidence type="ECO:0000256" key="1">
    <source>
        <dbReference type="ARBA" id="ARBA00023002"/>
    </source>
</evidence>
<dbReference type="InterPro" id="IPR013328">
    <property type="entry name" value="6PGD_dom2"/>
</dbReference>
<dbReference type="Gene3D" id="3.40.50.720">
    <property type="entry name" value="NAD(P)-binding Rossmann-like Domain"/>
    <property type="match status" value="1"/>
</dbReference>
<keyword evidence="1" id="KW-0560">Oxidoreductase</keyword>
<feature type="domain" description="3-hydroxyisobutyrate dehydrogenase-like NAD-binding" evidence="5">
    <location>
        <begin position="160"/>
        <end position="277"/>
    </location>
</feature>
<protein>
    <submittedName>
        <fullName evidence="6">3-hydroxyisobutyrate dehydrogenase</fullName>
    </submittedName>
</protein>
<dbReference type="RefSeq" id="WP_180956007.1">
    <property type="nucleotide sequence ID" value="NZ_OCTN01000006.1"/>
</dbReference>
<evidence type="ECO:0000256" key="3">
    <source>
        <dbReference type="PIRSR" id="PIRSR000103-1"/>
    </source>
</evidence>
<dbReference type="GO" id="GO:0050661">
    <property type="term" value="F:NADP binding"/>
    <property type="evidence" value="ECO:0007669"/>
    <property type="project" value="InterPro"/>
</dbReference>
<evidence type="ECO:0000256" key="2">
    <source>
        <dbReference type="ARBA" id="ARBA00023027"/>
    </source>
</evidence>
<keyword evidence="2" id="KW-0520">NAD</keyword>
<dbReference type="Pfam" id="PF14833">
    <property type="entry name" value="NAD_binding_11"/>
    <property type="match status" value="1"/>
</dbReference>
<evidence type="ECO:0000313" key="6">
    <source>
        <dbReference type="EMBL" id="SOH94925.1"/>
    </source>
</evidence>
<gene>
    <name evidence="6" type="ORF">SAMN06273572_10676</name>
</gene>
<keyword evidence="7" id="KW-1185">Reference proteome</keyword>
<dbReference type="Gene3D" id="1.10.1040.10">
    <property type="entry name" value="N-(1-d-carboxylethyl)-l-norvaline Dehydrogenase, domain 2"/>
    <property type="match status" value="1"/>
</dbReference>
<sequence length="292" mass="30524">MSAAKLPVAIVGLGQMGQGIARALDRAGHLVVASDRDPAQFAACDFSDAVTDGDVLRTAKVLFFVVPSTAQIEGFLGDSTADDCIIVDLTTSNPQASIALAAKLKPRGFSYVDAAMTGGAAGADAGTLTLMMGGDPEVIAQIDDVLDVISSQRFRMGDIGAGHAMKLVHNLILHSSFMATCEGLSLAQRAGLDVAAATEVLNAGNARSFVTEVRFPRDILSGTMNARSRISNLEKDMALARDFASDLNGPAPYTAMTQALLSTACEQGDAARDFSWLFAMFSDLATKQEPAT</sequence>
<evidence type="ECO:0000313" key="7">
    <source>
        <dbReference type="Proteomes" id="UP000220034"/>
    </source>
</evidence>
<dbReference type="PANTHER" id="PTHR43060">
    <property type="entry name" value="3-HYDROXYISOBUTYRATE DEHYDROGENASE-LIKE 1, MITOCHONDRIAL-RELATED"/>
    <property type="match status" value="1"/>
</dbReference>
<dbReference type="PIRSF" id="PIRSF000103">
    <property type="entry name" value="HIBADH"/>
    <property type="match status" value="1"/>
</dbReference>
<dbReference type="PANTHER" id="PTHR43060:SF15">
    <property type="entry name" value="3-HYDROXYISOBUTYRATE DEHYDROGENASE-LIKE 1, MITOCHONDRIAL-RELATED"/>
    <property type="match status" value="1"/>
</dbReference>
<proteinExistence type="predicted"/>
<feature type="domain" description="6-phosphogluconate dehydrogenase NADP-binding" evidence="4">
    <location>
        <begin position="8"/>
        <end position="154"/>
    </location>
</feature>
<organism evidence="6 7">
    <name type="scientific">Pontivivens marinum</name>
    <dbReference type="NCBI Taxonomy" id="1690039"/>
    <lineage>
        <taxon>Bacteria</taxon>
        <taxon>Pseudomonadati</taxon>
        <taxon>Pseudomonadota</taxon>
        <taxon>Alphaproteobacteria</taxon>
        <taxon>Rhodobacterales</taxon>
        <taxon>Paracoccaceae</taxon>
        <taxon>Pontivivens</taxon>
    </lineage>
</organism>
<feature type="active site" evidence="3">
    <location>
        <position position="166"/>
    </location>
</feature>
<dbReference type="Proteomes" id="UP000220034">
    <property type="component" value="Unassembled WGS sequence"/>
</dbReference>
<dbReference type="InterPro" id="IPR015815">
    <property type="entry name" value="HIBADH-related"/>
</dbReference>
<dbReference type="AlphaFoldDB" id="A0A2C9CUW6"/>
<dbReference type="EMBL" id="OCTN01000006">
    <property type="protein sequence ID" value="SOH94925.1"/>
    <property type="molecule type" value="Genomic_DNA"/>
</dbReference>
<dbReference type="GO" id="GO:0051287">
    <property type="term" value="F:NAD binding"/>
    <property type="evidence" value="ECO:0007669"/>
    <property type="project" value="InterPro"/>
</dbReference>
<reference evidence="7" key="1">
    <citation type="submission" date="2017-09" db="EMBL/GenBank/DDBJ databases">
        <authorList>
            <person name="Varghese N."/>
            <person name="Submissions S."/>
        </authorList>
    </citation>
    <scope>NUCLEOTIDE SEQUENCE [LARGE SCALE GENOMIC DNA]</scope>
    <source>
        <strain evidence="7">C7</strain>
    </source>
</reference>
<dbReference type="GO" id="GO:0016491">
    <property type="term" value="F:oxidoreductase activity"/>
    <property type="evidence" value="ECO:0007669"/>
    <property type="project" value="UniProtKB-KW"/>
</dbReference>
<dbReference type="InterPro" id="IPR036291">
    <property type="entry name" value="NAD(P)-bd_dom_sf"/>
</dbReference>
<dbReference type="Pfam" id="PF03446">
    <property type="entry name" value="NAD_binding_2"/>
    <property type="match status" value="1"/>
</dbReference>
<dbReference type="SUPFAM" id="SSF48179">
    <property type="entry name" value="6-phosphogluconate dehydrogenase C-terminal domain-like"/>
    <property type="match status" value="1"/>
</dbReference>
<dbReference type="InterPro" id="IPR029154">
    <property type="entry name" value="HIBADH-like_NADP-bd"/>
</dbReference>
<dbReference type="SUPFAM" id="SSF51735">
    <property type="entry name" value="NAD(P)-binding Rossmann-fold domains"/>
    <property type="match status" value="1"/>
</dbReference>
<dbReference type="InterPro" id="IPR006115">
    <property type="entry name" value="6PGDH_NADP-bd"/>
</dbReference>
<evidence type="ECO:0000259" key="5">
    <source>
        <dbReference type="Pfam" id="PF14833"/>
    </source>
</evidence>
<evidence type="ECO:0000259" key="4">
    <source>
        <dbReference type="Pfam" id="PF03446"/>
    </source>
</evidence>
<accession>A0A2C9CUW6</accession>
<dbReference type="InterPro" id="IPR008927">
    <property type="entry name" value="6-PGluconate_DH-like_C_sf"/>
</dbReference>